<evidence type="ECO:0000313" key="3">
    <source>
        <dbReference type="Proteomes" id="UP000678228"/>
    </source>
</evidence>
<feature type="transmembrane region" description="Helical" evidence="1">
    <location>
        <begin position="20"/>
        <end position="41"/>
    </location>
</feature>
<sequence length="249" mass="27421">MSLKRISLQEVAKKQYLFKLKSYFGVFGTLMLLQVIAMVFASNGSSMYGTGSDQISMTIRYFSADMMIAFTLLWGFITSVLITTRGYRYDDFTFIANRLSSHLANIAFLVTISVFGGLTSMLSGFALKSILYYFRGFESLKTISLLDAPVEVFVGIGATILYVLLVCAVGYFVGMLAQFHKILVLVIPAAGFGSLYIGAGQNELPFILSVLNKHLFTESSFSLFAVKIIIISLILFSLSIVGSNRLGVR</sequence>
<evidence type="ECO:0000256" key="1">
    <source>
        <dbReference type="SAM" id="Phobius"/>
    </source>
</evidence>
<dbReference type="Proteomes" id="UP000678228">
    <property type="component" value="Unassembled WGS sequence"/>
</dbReference>
<comment type="caution">
    <text evidence="2">The sequence shown here is derived from an EMBL/GenBank/DDBJ whole genome shotgun (WGS) entry which is preliminary data.</text>
</comment>
<accession>A0A940WSR7</accession>
<feature type="transmembrane region" description="Helical" evidence="1">
    <location>
        <begin position="152"/>
        <end position="173"/>
    </location>
</feature>
<feature type="transmembrane region" description="Helical" evidence="1">
    <location>
        <begin position="182"/>
        <end position="199"/>
    </location>
</feature>
<protein>
    <submittedName>
        <fullName evidence="2">Uncharacterized protein</fullName>
    </submittedName>
</protein>
<dbReference type="RefSeq" id="WP_210595464.1">
    <property type="nucleotide sequence ID" value="NZ_JAGKSQ010000001.1"/>
</dbReference>
<dbReference type="AlphaFoldDB" id="A0A940WSR7"/>
<organism evidence="2 3">
    <name type="scientific">Halalkalibacter suaedae</name>
    <dbReference type="NCBI Taxonomy" id="2822140"/>
    <lineage>
        <taxon>Bacteria</taxon>
        <taxon>Bacillati</taxon>
        <taxon>Bacillota</taxon>
        <taxon>Bacilli</taxon>
        <taxon>Bacillales</taxon>
        <taxon>Bacillaceae</taxon>
        <taxon>Halalkalibacter</taxon>
    </lineage>
</organism>
<dbReference type="EMBL" id="JAGKSQ010000001">
    <property type="protein sequence ID" value="MBP3949967.1"/>
    <property type="molecule type" value="Genomic_DNA"/>
</dbReference>
<evidence type="ECO:0000313" key="2">
    <source>
        <dbReference type="EMBL" id="MBP3949967.1"/>
    </source>
</evidence>
<name>A0A940WSR7_9BACI</name>
<feature type="transmembrane region" description="Helical" evidence="1">
    <location>
        <begin position="61"/>
        <end position="82"/>
    </location>
</feature>
<feature type="transmembrane region" description="Helical" evidence="1">
    <location>
        <begin position="219"/>
        <end position="241"/>
    </location>
</feature>
<keyword evidence="1" id="KW-1133">Transmembrane helix</keyword>
<keyword evidence="3" id="KW-1185">Reference proteome</keyword>
<keyword evidence="1" id="KW-0812">Transmembrane</keyword>
<reference evidence="2" key="1">
    <citation type="submission" date="2021-03" db="EMBL/GenBank/DDBJ databases">
        <title>Bacillus suaedae sp. nov., isolated from Suaeda aralocaspica.</title>
        <authorList>
            <person name="Lei R.F.R."/>
        </authorList>
    </citation>
    <scope>NUCLEOTIDE SEQUENCE</scope>
    <source>
        <strain evidence="2">YZJH907-2</strain>
    </source>
</reference>
<keyword evidence="1" id="KW-0472">Membrane</keyword>
<feature type="transmembrane region" description="Helical" evidence="1">
    <location>
        <begin position="103"/>
        <end position="132"/>
    </location>
</feature>
<proteinExistence type="predicted"/>
<gene>
    <name evidence="2" type="ORF">J7W16_02400</name>
</gene>